<feature type="compositionally biased region" description="Polar residues" evidence="1">
    <location>
        <begin position="7"/>
        <end position="20"/>
    </location>
</feature>
<dbReference type="KEGG" id="osn:115214823"/>
<evidence type="ECO:0000313" key="3">
    <source>
        <dbReference type="RefSeq" id="XP_029639713.1"/>
    </source>
</evidence>
<dbReference type="RefSeq" id="XP_029639713.1">
    <property type="nucleotide sequence ID" value="XM_029783853.1"/>
</dbReference>
<gene>
    <name evidence="3" type="primary">LOC115214823</name>
</gene>
<keyword evidence="2" id="KW-1185">Reference proteome</keyword>
<dbReference type="InterPro" id="IPR052709">
    <property type="entry name" value="Transposase-MT_Hybrid"/>
</dbReference>
<organism evidence="2 3">
    <name type="scientific">Octopus sinensis</name>
    <name type="common">East Asian common octopus</name>
    <dbReference type="NCBI Taxonomy" id="2607531"/>
    <lineage>
        <taxon>Eukaryota</taxon>
        <taxon>Metazoa</taxon>
        <taxon>Spiralia</taxon>
        <taxon>Lophotrochozoa</taxon>
        <taxon>Mollusca</taxon>
        <taxon>Cephalopoda</taxon>
        <taxon>Coleoidea</taxon>
        <taxon>Octopodiformes</taxon>
        <taxon>Octopoda</taxon>
        <taxon>Incirrata</taxon>
        <taxon>Octopodidae</taxon>
        <taxon>Octopus</taxon>
    </lineage>
</organism>
<dbReference type="Proteomes" id="UP000515154">
    <property type="component" value="Linkage group LG8"/>
</dbReference>
<evidence type="ECO:0000313" key="2">
    <source>
        <dbReference type="Proteomes" id="UP000515154"/>
    </source>
</evidence>
<dbReference type="Gene3D" id="3.30.420.10">
    <property type="entry name" value="Ribonuclease H-like superfamily/Ribonuclease H"/>
    <property type="match status" value="1"/>
</dbReference>
<dbReference type="PANTHER" id="PTHR46060:SF1">
    <property type="entry name" value="MARINER MOS1 TRANSPOSASE-LIKE PROTEIN"/>
    <property type="match status" value="1"/>
</dbReference>
<dbReference type="PANTHER" id="PTHR46060">
    <property type="entry name" value="MARINER MOS1 TRANSPOSASE-LIKE PROTEIN"/>
    <property type="match status" value="1"/>
</dbReference>
<dbReference type="InterPro" id="IPR036397">
    <property type="entry name" value="RNaseH_sf"/>
</dbReference>
<dbReference type="GO" id="GO:0003676">
    <property type="term" value="F:nucleic acid binding"/>
    <property type="evidence" value="ECO:0007669"/>
    <property type="project" value="InterPro"/>
</dbReference>
<reference evidence="3" key="1">
    <citation type="submission" date="2025-08" db="UniProtKB">
        <authorList>
            <consortium name="RefSeq"/>
        </authorList>
    </citation>
    <scope>IDENTIFICATION</scope>
</reference>
<sequence length="145" mass="16549">MKWKHSGSPSTKKIKTQSSAGKVANKLKPAIRTKHRSLLLKKVLLLHENARPRTAAQTVETANHLGFEALEHPVSSPDLGPSNYHRFGSLNDGFRGHRFPTDNDAKEAVHKWLHDQPKTFFLEGKRELVDRWTKCIEKEGDHIER</sequence>
<evidence type="ECO:0000256" key="1">
    <source>
        <dbReference type="SAM" id="MobiDB-lite"/>
    </source>
</evidence>
<accession>A0A6P7SNS7</accession>
<dbReference type="AlphaFoldDB" id="A0A6P7SNS7"/>
<feature type="region of interest" description="Disordered" evidence="1">
    <location>
        <begin position="1"/>
        <end position="28"/>
    </location>
</feature>
<proteinExistence type="predicted"/>
<protein>
    <submittedName>
        <fullName evidence="3">Histone-lysine N-methyltransferase SETMAR-like</fullName>
    </submittedName>
</protein>
<name>A0A6P7SNS7_9MOLL</name>